<reference evidence="3 4" key="1">
    <citation type="submission" date="2024-09" db="EMBL/GenBank/DDBJ databases">
        <authorList>
            <person name="Sun Q."/>
            <person name="Mori K."/>
        </authorList>
    </citation>
    <scope>NUCLEOTIDE SEQUENCE [LARGE SCALE GENOMIC DNA]</scope>
    <source>
        <strain evidence="3 4">TBRC 5777</strain>
    </source>
</reference>
<dbReference type="InterPro" id="IPR037041">
    <property type="entry name" value="Trigger_fac_C_sf"/>
</dbReference>
<dbReference type="InterPro" id="IPR046357">
    <property type="entry name" value="PPIase_dom_sf"/>
</dbReference>
<proteinExistence type="predicted"/>
<gene>
    <name evidence="3" type="ORF">ACFFGY_10000</name>
</gene>
<dbReference type="EMBL" id="JBHLUN010000006">
    <property type="protein sequence ID" value="MFC0408581.1"/>
    <property type="molecule type" value="Genomic_DNA"/>
</dbReference>
<dbReference type="Gene3D" id="3.10.50.40">
    <property type="match status" value="1"/>
</dbReference>
<feature type="region of interest" description="Disordered" evidence="1">
    <location>
        <begin position="679"/>
        <end position="706"/>
    </location>
</feature>
<evidence type="ECO:0000313" key="3">
    <source>
        <dbReference type="EMBL" id="MFC0408581.1"/>
    </source>
</evidence>
<dbReference type="InterPro" id="IPR036611">
    <property type="entry name" value="Trigger_fac_ribosome-bd_sf"/>
</dbReference>
<dbReference type="Gene3D" id="1.10.3120.10">
    <property type="entry name" value="Trigger factor, C-terminal domain"/>
    <property type="match status" value="1"/>
</dbReference>
<feature type="domain" description="Trigger factor ribosome-binding bacterial" evidence="2">
    <location>
        <begin position="76"/>
        <end position="161"/>
    </location>
</feature>
<organism evidence="3 4">
    <name type="scientific">Roseomonas elaeocarpi</name>
    <dbReference type="NCBI Taxonomy" id="907779"/>
    <lineage>
        <taxon>Bacteria</taxon>
        <taxon>Pseudomonadati</taxon>
        <taxon>Pseudomonadota</taxon>
        <taxon>Alphaproteobacteria</taxon>
        <taxon>Acetobacterales</taxon>
        <taxon>Roseomonadaceae</taxon>
        <taxon>Roseomonas</taxon>
    </lineage>
</organism>
<evidence type="ECO:0000256" key="1">
    <source>
        <dbReference type="SAM" id="MobiDB-lite"/>
    </source>
</evidence>
<comment type="caution">
    <text evidence="3">The sequence shown here is derived from an EMBL/GenBank/DDBJ whole genome shotgun (WGS) entry which is preliminary data.</text>
</comment>
<dbReference type="SUPFAM" id="SSF102735">
    <property type="entry name" value="Trigger factor ribosome-binding domain"/>
    <property type="match status" value="1"/>
</dbReference>
<dbReference type="RefSeq" id="WP_377044332.1">
    <property type="nucleotide sequence ID" value="NZ_JBHLUN010000006.1"/>
</dbReference>
<name>A0ABV6JS84_9PROT</name>
<dbReference type="SUPFAM" id="SSF109998">
    <property type="entry name" value="Triger factor/SurA peptide-binding domain-like"/>
    <property type="match status" value="1"/>
</dbReference>
<dbReference type="Proteomes" id="UP001589865">
    <property type="component" value="Unassembled WGS sequence"/>
</dbReference>
<feature type="compositionally biased region" description="Low complexity" evidence="1">
    <location>
        <begin position="689"/>
        <end position="706"/>
    </location>
</feature>
<protein>
    <submittedName>
        <fullName evidence="3">Trigger factor</fullName>
    </submittedName>
</protein>
<evidence type="ECO:0000313" key="4">
    <source>
        <dbReference type="Proteomes" id="UP001589865"/>
    </source>
</evidence>
<accession>A0ABV6JS84</accession>
<dbReference type="InterPro" id="IPR027304">
    <property type="entry name" value="Trigger_fact/SurA_dom_sf"/>
</dbReference>
<sequence length="706" mass="72116">MPLPRCDILLLPAEGLRRRFILSIPAEGFEAAVREKLEALRTSLAPVSPTPASPTPANLVPAAAAPELPSPEDTARRFGRGVRDGLARDIANEAAAQLIRRDALRPAEPPRFDPLAPGPAGEVRVAVSFEVMPRVTPPDLAGITLPEEAAEPGATEVDHACAALGLSRGRGEDAPPGHVAAAGEVALVRIRARRLTMAPDLLPNPRAEGASVTDGRPPRGWGLAWRKEGIAAVVGQNEEDGRPSLDIRVNGVVSPRVTPTVAFGWAGGAALLPPLRVGEEVVLAGRWRLLAGALPPGMRASALIEEGDASEKVLARAAGDVAAPQLAPLAGQLFTARFTVTQADTVALRPALRLRPTTECEASFILRLSGVRLMRLPAASDTGAGAGTAPGIVAMMAAGATAGVAVETAAGTAAGAVAGAVPGAVALAAAGTAPGAPVGAVSGTAPAASPGATPAAPPEAISEAEALPALEHDLLALPVGGADAPGLPPGLAARLGGCRVGDTLVHDLALPFATLPGPGEARLHVTVQRLLQPPKVDEALAAHLGERDLAALRARVAAALRERRRDAAALRRRRALVDAILARSDVLAPQILVDQVQAPRQATLRERIAAGRLSQEEHAAGMDALLAALRRDCERAVRAELLLNALRRPGEPAPDPASAVPEQRHQLLLDRLIAGLAPAGTPAERSAPRAEAVPAGAAEGAPGAAR</sequence>
<evidence type="ECO:0000259" key="2">
    <source>
        <dbReference type="Pfam" id="PF05697"/>
    </source>
</evidence>
<dbReference type="Pfam" id="PF05697">
    <property type="entry name" value="Trigger_N"/>
    <property type="match status" value="1"/>
</dbReference>
<dbReference type="InterPro" id="IPR008881">
    <property type="entry name" value="Trigger_fac_ribosome-bd_bac"/>
</dbReference>
<keyword evidence="4" id="KW-1185">Reference proteome</keyword>